<dbReference type="PANTHER" id="PTHR21716">
    <property type="entry name" value="TRANSMEMBRANE PROTEIN"/>
    <property type="match status" value="1"/>
</dbReference>
<feature type="transmembrane region" description="Helical" evidence="6">
    <location>
        <begin position="158"/>
        <end position="179"/>
    </location>
</feature>
<dbReference type="Proteomes" id="UP000284868">
    <property type="component" value="Unassembled WGS sequence"/>
</dbReference>
<feature type="transmembrane region" description="Helical" evidence="6">
    <location>
        <begin position="318"/>
        <end position="340"/>
    </location>
</feature>
<dbReference type="GO" id="GO:0055085">
    <property type="term" value="P:transmembrane transport"/>
    <property type="evidence" value="ECO:0007669"/>
    <property type="project" value="TreeGrafter"/>
</dbReference>
<evidence type="ECO:0000313" key="8">
    <source>
        <dbReference type="Proteomes" id="UP000284868"/>
    </source>
</evidence>
<protein>
    <submittedName>
        <fullName evidence="7">Sporulation integral membrane protein YtvI</fullName>
    </submittedName>
</protein>
<dbReference type="RefSeq" id="WP_118365689.1">
    <property type="nucleotide sequence ID" value="NZ_CAJKGD010000001.1"/>
</dbReference>
<evidence type="ECO:0000256" key="4">
    <source>
        <dbReference type="ARBA" id="ARBA00022989"/>
    </source>
</evidence>
<accession>A0A415PA17</accession>
<keyword evidence="5 6" id="KW-0472">Membrane</keyword>
<evidence type="ECO:0000256" key="2">
    <source>
        <dbReference type="ARBA" id="ARBA00009773"/>
    </source>
</evidence>
<evidence type="ECO:0000256" key="5">
    <source>
        <dbReference type="ARBA" id="ARBA00023136"/>
    </source>
</evidence>
<keyword evidence="8" id="KW-1185">Reference proteome</keyword>
<keyword evidence="3 6" id="KW-0812">Transmembrane</keyword>
<evidence type="ECO:0000313" key="7">
    <source>
        <dbReference type="EMBL" id="RHM09538.1"/>
    </source>
</evidence>
<dbReference type="InterPro" id="IPR014227">
    <property type="entry name" value="YtvI-like"/>
</dbReference>
<dbReference type="AlphaFoldDB" id="A0A415PA17"/>
<gene>
    <name evidence="7" type="primary">ytvI</name>
    <name evidence="7" type="ORF">DWZ83_07170</name>
</gene>
<dbReference type="PANTHER" id="PTHR21716:SF68">
    <property type="entry name" value="TRANSPORT PROTEIN YTVI-RELATED"/>
    <property type="match status" value="1"/>
</dbReference>
<keyword evidence="4 6" id="KW-1133">Transmembrane helix</keyword>
<dbReference type="NCBIfam" id="TIGR02872">
    <property type="entry name" value="spore_ytvI"/>
    <property type="match status" value="1"/>
</dbReference>
<proteinExistence type="inferred from homology"/>
<dbReference type="InterPro" id="IPR002549">
    <property type="entry name" value="AI-2E-like"/>
</dbReference>
<dbReference type="GO" id="GO:0016020">
    <property type="term" value="C:membrane"/>
    <property type="evidence" value="ECO:0007669"/>
    <property type="project" value="UniProtKB-SubCell"/>
</dbReference>
<feature type="transmembrane region" description="Helical" evidence="6">
    <location>
        <begin position="280"/>
        <end position="298"/>
    </location>
</feature>
<dbReference type="Pfam" id="PF01594">
    <property type="entry name" value="AI-2E_transport"/>
    <property type="match status" value="1"/>
</dbReference>
<reference evidence="7 8" key="1">
    <citation type="submission" date="2018-08" db="EMBL/GenBank/DDBJ databases">
        <title>A genome reference for cultivated species of the human gut microbiota.</title>
        <authorList>
            <person name="Zou Y."/>
            <person name="Xue W."/>
            <person name="Luo G."/>
        </authorList>
    </citation>
    <scope>NUCLEOTIDE SEQUENCE [LARGE SCALE GENOMIC DNA]</scope>
    <source>
        <strain evidence="7 8">AF35-6BH</strain>
    </source>
</reference>
<evidence type="ECO:0000256" key="3">
    <source>
        <dbReference type="ARBA" id="ARBA00022692"/>
    </source>
</evidence>
<dbReference type="EMBL" id="QRPK01000036">
    <property type="protein sequence ID" value="RHM09538.1"/>
    <property type="molecule type" value="Genomic_DNA"/>
</dbReference>
<comment type="similarity">
    <text evidence="2">Belongs to the autoinducer-2 exporter (AI-2E) (TC 2.A.86) family.</text>
</comment>
<sequence>MDPQKQKQFVLQLLYYGSILALLYVLFYYVIPLFLPFLIGFAIAYILRPIVFRFTQGNHIRLYSTALLFLFYCFLALLLFIAALKGILLLQDLMEQLPAFYQQYIAPYLAQSDLQVSNLSKELPFADILHSLLIQLQQSLASFLSKLTSSFLYTISKLMLSLPNILFAMFLSIISSFFINADYQGITTAIISKLPKEWQTKLLRTSRLVKTTLKQMAKAYGILLLCTFLQLWLGLSLLGIHKAVFIAFSIALFDMLPILGCGGILLPWAFVSYIGGSTKLAVGLVLLNLIIGINRSILEPKILSAKLGQHPFVTLIAMYVGGKLFGICGMLLAPFVCMLIQKLQQEN</sequence>
<evidence type="ECO:0000256" key="6">
    <source>
        <dbReference type="SAM" id="Phobius"/>
    </source>
</evidence>
<feature type="transmembrane region" description="Helical" evidence="6">
    <location>
        <begin position="246"/>
        <end position="268"/>
    </location>
</feature>
<dbReference type="OrthoDB" id="9774361at2"/>
<comment type="caution">
    <text evidence="7">The sequence shown here is derived from an EMBL/GenBank/DDBJ whole genome shotgun (WGS) entry which is preliminary data.</text>
</comment>
<feature type="transmembrane region" description="Helical" evidence="6">
    <location>
        <begin position="220"/>
        <end position="240"/>
    </location>
</feature>
<name>A0A415PA17_9FIRM</name>
<organism evidence="7 8">
    <name type="scientific">Amedibacillus dolichus</name>
    <dbReference type="NCBI Taxonomy" id="31971"/>
    <lineage>
        <taxon>Bacteria</taxon>
        <taxon>Bacillati</taxon>
        <taxon>Bacillota</taxon>
        <taxon>Erysipelotrichia</taxon>
        <taxon>Erysipelotrichales</taxon>
        <taxon>Erysipelotrichaceae</taxon>
        <taxon>Amedibacillus</taxon>
    </lineage>
</organism>
<evidence type="ECO:0000256" key="1">
    <source>
        <dbReference type="ARBA" id="ARBA00004141"/>
    </source>
</evidence>
<comment type="subcellular location">
    <subcellularLocation>
        <location evidence="1">Membrane</location>
        <topology evidence="1">Multi-pass membrane protein</topology>
    </subcellularLocation>
</comment>
<feature type="transmembrane region" description="Helical" evidence="6">
    <location>
        <begin position="67"/>
        <end position="90"/>
    </location>
</feature>